<organism evidence="2 3">
    <name type="scientific">Acropora cervicornis</name>
    <name type="common">Staghorn coral</name>
    <dbReference type="NCBI Taxonomy" id="6130"/>
    <lineage>
        <taxon>Eukaryota</taxon>
        <taxon>Metazoa</taxon>
        <taxon>Cnidaria</taxon>
        <taxon>Anthozoa</taxon>
        <taxon>Hexacorallia</taxon>
        <taxon>Scleractinia</taxon>
        <taxon>Astrocoeniina</taxon>
        <taxon>Acroporidae</taxon>
        <taxon>Acropora</taxon>
    </lineage>
</organism>
<accession>A0AAD9UZT7</accession>
<dbReference type="EMBL" id="JARQWQ010000060">
    <property type="protein sequence ID" value="KAK2555872.1"/>
    <property type="molecule type" value="Genomic_DNA"/>
</dbReference>
<evidence type="ECO:0000256" key="1">
    <source>
        <dbReference type="SAM" id="MobiDB-lite"/>
    </source>
</evidence>
<dbReference type="AlphaFoldDB" id="A0AAD9UZT7"/>
<keyword evidence="3" id="KW-1185">Reference proteome</keyword>
<protein>
    <submittedName>
        <fullName evidence="2">Uncharacterized protein</fullName>
    </submittedName>
</protein>
<evidence type="ECO:0000313" key="3">
    <source>
        <dbReference type="Proteomes" id="UP001249851"/>
    </source>
</evidence>
<feature type="region of interest" description="Disordered" evidence="1">
    <location>
        <begin position="42"/>
        <end position="113"/>
    </location>
</feature>
<comment type="caution">
    <text evidence="2">The sequence shown here is derived from an EMBL/GenBank/DDBJ whole genome shotgun (WGS) entry which is preliminary data.</text>
</comment>
<dbReference type="Proteomes" id="UP001249851">
    <property type="component" value="Unassembled WGS sequence"/>
</dbReference>
<feature type="region of interest" description="Disordered" evidence="1">
    <location>
        <begin position="1"/>
        <end position="27"/>
    </location>
</feature>
<feature type="compositionally biased region" description="Polar residues" evidence="1">
    <location>
        <begin position="77"/>
        <end position="96"/>
    </location>
</feature>
<reference evidence="2" key="1">
    <citation type="journal article" date="2023" name="G3 (Bethesda)">
        <title>Whole genome assembly and annotation of the endangered Caribbean coral Acropora cervicornis.</title>
        <authorList>
            <person name="Selwyn J.D."/>
            <person name="Vollmer S.V."/>
        </authorList>
    </citation>
    <scope>NUCLEOTIDE SEQUENCE</scope>
    <source>
        <strain evidence="2">K2</strain>
    </source>
</reference>
<gene>
    <name evidence="2" type="ORF">P5673_022526</name>
</gene>
<proteinExistence type="predicted"/>
<feature type="compositionally biased region" description="Polar residues" evidence="1">
    <location>
        <begin position="42"/>
        <end position="61"/>
    </location>
</feature>
<reference evidence="2" key="2">
    <citation type="journal article" date="2023" name="Science">
        <title>Genomic signatures of disease resistance in endangered staghorn corals.</title>
        <authorList>
            <person name="Vollmer S.V."/>
            <person name="Selwyn J.D."/>
            <person name="Despard B.A."/>
            <person name="Roesel C.L."/>
        </authorList>
    </citation>
    <scope>NUCLEOTIDE SEQUENCE</scope>
    <source>
        <strain evidence="2">K2</strain>
    </source>
</reference>
<sequence length="207" mass="23273">MRDFLLTLSDGTDGALSNRNSTSKHSEHSHLYLVINIRSQPHLASSAPQPTSEPSTSQLSSDLAEPPSKKVSPLRLQKQTGQSLWQVQKRNSSSNFGDEGRDNSMLDPDRAPRQDYDLVHRNASNAGLLLEKMMWYWSKTVGSRERTDKNGKTVKYQGNVSLHYLTSCLREYDQNFSFKNAVVSARTLALLPDNSTQTFLDKSLQVE</sequence>
<name>A0AAD9UZT7_ACRCE</name>
<feature type="compositionally biased region" description="Basic and acidic residues" evidence="1">
    <location>
        <begin position="98"/>
        <end position="113"/>
    </location>
</feature>
<evidence type="ECO:0000313" key="2">
    <source>
        <dbReference type="EMBL" id="KAK2555872.1"/>
    </source>
</evidence>